<organism evidence="1 2">
    <name type="scientific">Trifolium pratense</name>
    <name type="common">Red clover</name>
    <dbReference type="NCBI Taxonomy" id="57577"/>
    <lineage>
        <taxon>Eukaryota</taxon>
        <taxon>Viridiplantae</taxon>
        <taxon>Streptophyta</taxon>
        <taxon>Embryophyta</taxon>
        <taxon>Tracheophyta</taxon>
        <taxon>Spermatophyta</taxon>
        <taxon>Magnoliopsida</taxon>
        <taxon>eudicotyledons</taxon>
        <taxon>Gunneridae</taxon>
        <taxon>Pentapetalae</taxon>
        <taxon>rosids</taxon>
        <taxon>fabids</taxon>
        <taxon>Fabales</taxon>
        <taxon>Fabaceae</taxon>
        <taxon>Papilionoideae</taxon>
        <taxon>50 kb inversion clade</taxon>
        <taxon>NPAAA clade</taxon>
        <taxon>Hologalegina</taxon>
        <taxon>IRL clade</taxon>
        <taxon>Trifolieae</taxon>
        <taxon>Trifolium</taxon>
    </lineage>
</organism>
<gene>
    <name evidence="1" type="ORF">L195_g038463</name>
</gene>
<accession>A0A2K3LV65</accession>
<evidence type="ECO:0000313" key="2">
    <source>
        <dbReference type="Proteomes" id="UP000236291"/>
    </source>
</evidence>
<comment type="caution">
    <text evidence="1">The sequence shown here is derived from an EMBL/GenBank/DDBJ whole genome shotgun (WGS) entry which is preliminary data.</text>
</comment>
<proteinExistence type="predicted"/>
<dbReference type="Proteomes" id="UP000236291">
    <property type="component" value="Unassembled WGS sequence"/>
</dbReference>
<sequence>MMKTKQGLFASTDGNSTDILDGNSANMLTKVVSGEVPITVASSLTKNATSLSRHKIMAARASRSNSSQSSWEISKIMASTSGTVKVGKYEIEKFN</sequence>
<dbReference type="AlphaFoldDB" id="A0A2K3LV65"/>
<reference evidence="1 2" key="1">
    <citation type="journal article" date="2014" name="Am. J. Bot.">
        <title>Genome assembly and annotation for red clover (Trifolium pratense; Fabaceae).</title>
        <authorList>
            <person name="Istvanek J."/>
            <person name="Jaros M."/>
            <person name="Krenek A."/>
            <person name="Repkova J."/>
        </authorList>
    </citation>
    <scope>NUCLEOTIDE SEQUENCE [LARGE SCALE GENOMIC DNA]</scope>
    <source>
        <strain evidence="2">cv. Tatra</strain>
        <tissue evidence="1">Young leaves</tissue>
    </source>
</reference>
<evidence type="ECO:0000313" key="1">
    <source>
        <dbReference type="EMBL" id="PNX82434.1"/>
    </source>
</evidence>
<protein>
    <submittedName>
        <fullName evidence="1">Uncharacterized protein</fullName>
    </submittedName>
</protein>
<reference evidence="1 2" key="2">
    <citation type="journal article" date="2017" name="Front. Plant Sci.">
        <title>Gene Classification and Mining of Molecular Markers Useful in Red Clover (Trifolium pratense) Breeding.</title>
        <authorList>
            <person name="Istvanek J."/>
            <person name="Dluhosova J."/>
            <person name="Dluhos P."/>
            <person name="Patkova L."/>
            <person name="Nedelnik J."/>
            <person name="Repkova J."/>
        </authorList>
    </citation>
    <scope>NUCLEOTIDE SEQUENCE [LARGE SCALE GENOMIC DNA]</scope>
    <source>
        <strain evidence="2">cv. Tatra</strain>
        <tissue evidence="1">Young leaves</tissue>
    </source>
</reference>
<name>A0A2K3LV65_TRIPR</name>
<dbReference type="EMBL" id="ASHM01041978">
    <property type="protein sequence ID" value="PNX82434.1"/>
    <property type="molecule type" value="Genomic_DNA"/>
</dbReference>